<dbReference type="PANTHER" id="PTHR35011">
    <property type="entry name" value="2,3-DIKETO-L-GULONATE TRAP TRANSPORTER SMALL PERMEASE PROTEIN YIAM"/>
    <property type="match status" value="1"/>
</dbReference>
<evidence type="ECO:0000256" key="2">
    <source>
        <dbReference type="ARBA" id="ARBA00022448"/>
    </source>
</evidence>
<dbReference type="GO" id="GO:0005886">
    <property type="term" value="C:plasma membrane"/>
    <property type="evidence" value="ECO:0007669"/>
    <property type="project" value="UniProtKB-SubCell"/>
</dbReference>
<dbReference type="PANTHER" id="PTHR35011:SF2">
    <property type="entry name" value="2,3-DIKETO-L-GULONATE TRAP TRANSPORTER SMALL PERMEASE PROTEIN YIAM"/>
    <property type="match status" value="1"/>
</dbReference>
<feature type="transmembrane region" description="Helical" evidence="9">
    <location>
        <begin position="48"/>
        <end position="66"/>
    </location>
</feature>
<accession>A0A315E6E0</accession>
<feature type="transmembrane region" description="Helical" evidence="9">
    <location>
        <begin position="12"/>
        <end position="36"/>
    </location>
</feature>
<feature type="domain" description="Tripartite ATP-independent periplasmic transporters DctQ component" evidence="10">
    <location>
        <begin position="24"/>
        <end position="153"/>
    </location>
</feature>
<evidence type="ECO:0000313" key="11">
    <source>
        <dbReference type="EMBL" id="PUE53486.1"/>
    </source>
</evidence>
<comment type="similarity">
    <text evidence="8 9">Belongs to the TRAP transporter small permease family.</text>
</comment>
<comment type="caution">
    <text evidence="11">The sequence shown here is derived from an EMBL/GenBank/DDBJ whole genome shotgun (WGS) entry which is preliminary data.</text>
</comment>
<dbReference type="RefSeq" id="WP_108312960.1">
    <property type="nucleotide sequence ID" value="NZ_NESN01000003.1"/>
</dbReference>
<evidence type="ECO:0000256" key="3">
    <source>
        <dbReference type="ARBA" id="ARBA00022475"/>
    </source>
</evidence>
<dbReference type="InterPro" id="IPR007387">
    <property type="entry name" value="TRAP_DctQ"/>
</dbReference>
<name>A0A315E6E0_9BURK</name>
<dbReference type="EMBL" id="NESN01000003">
    <property type="protein sequence ID" value="PUE53486.1"/>
    <property type="molecule type" value="Genomic_DNA"/>
</dbReference>
<gene>
    <name evidence="11" type="ORF">B9Z37_10565</name>
</gene>
<evidence type="ECO:0000256" key="9">
    <source>
        <dbReference type="RuleBase" id="RU369079"/>
    </source>
</evidence>
<dbReference type="InterPro" id="IPR055348">
    <property type="entry name" value="DctQ"/>
</dbReference>
<organism evidence="11 12">
    <name type="scientific">Limnohabitans parvus II-B4</name>
    <dbReference type="NCBI Taxonomy" id="1293052"/>
    <lineage>
        <taxon>Bacteria</taxon>
        <taxon>Pseudomonadati</taxon>
        <taxon>Pseudomonadota</taxon>
        <taxon>Betaproteobacteria</taxon>
        <taxon>Burkholderiales</taxon>
        <taxon>Comamonadaceae</taxon>
        <taxon>Limnohabitans</taxon>
    </lineage>
</organism>
<dbReference type="Proteomes" id="UP000250790">
    <property type="component" value="Unassembled WGS sequence"/>
</dbReference>
<dbReference type="AlphaFoldDB" id="A0A315E6E0"/>
<reference evidence="11 12" key="1">
    <citation type="submission" date="2017-04" db="EMBL/GenBank/DDBJ databases">
        <title>Unexpected and diverse lifestyles within the genus Limnohabitans.</title>
        <authorList>
            <person name="Kasalicky V."/>
            <person name="Mehrshad M."/>
            <person name="Andrei S.-A."/>
            <person name="Salcher M."/>
            <person name="Kratochvilova H."/>
            <person name="Simek K."/>
            <person name="Ghai R."/>
        </authorList>
    </citation>
    <scope>NUCLEOTIDE SEQUENCE [LARGE SCALE GENOMIC DNA]</scope>
    <source>
        <strain evidence="11 12">II-B4</strain>
    </source>
</reference>
<dbReference type="OrthoDB" id="9791324at2"/>
<evidence type="ECO:0000256" key="6">
    <source>
        <dbReference type="ARBA" id="ARBA00022989"/>
    </source>
</evidence>
<dbReference type="GO" id="GO:0022857">
    <property type="term" value="F:transmembrane transporter activity"/>
    <property type="evidence" value="ECO:0007669"/>
    <property type="project" value="UniProtKB-UniRule"/>
</dbReference>
<keyword evidence="5 9" id="KW-0812">Transmembrane</keyword>
<comment type="function">
    <text evidence="9">Part of the tripartite ATP-independent periplasmic (TRAP) transport system.</text>
</comment>
<evidence type="ECO:0000256" key="8">
    <source>
        <dbReference type="ARBA" id="ARBA00038436"/>
    </source>
</evidence>
<proteinExistence type="inferred from homology"/>
<evidence type="ECO:0000259" key="10">
    <source>
        <dbReference type="Pfam" id="PF04290"/>
    </source>
</evidence>
<protein>
    <recommendedName>
        <fullName evidence="9">TRAP transporter small permease protein</fullName>
    </recommendedName>
</protein>
<keyword evidence="3" id="KW-1003">Cell membrane</keyword>
<dbReference type="Pfam" id="PF04290">
    <property type="entry name" value="DctQ"/>
    <property type="match status" value="1"/>
</dbReference>
<keyword evidence="2 9" id="KW-0813">Transport</keyword>
<keyword evidence="7 9" id="KW-0472">Membrane</keyword>
<feature type="transmembrane region" description="Helical" evidence="9">
    <location>
        <begin position="87"/>
        <end position="108"/>
    </location>
</feature>
<comment type="subcellular location">
    <subcellularLocation>
        <location evidence="1 9">Cell inner membrane</location>
        <topology evidence="1 9">Multi-pass membrane protein</topology>
    </subcellularLocation>
</comment>
<sequence length="178" mass="19479">MVQKFIDGFCKALNVVIAVCLAVMVVLVFGNVVMRYGFNSGITLSEELSRWLFVWMTFMGAIVALREHGHLGTDMLVGKLGPAGKKFCLGLSYVAMLFICWLLFSGAYQQAVINLDSTSAVMEVSMAWIYAPGVVFAVLGGLILLTELFRLLTGQMRDEDLVMIQESEESPHGGADKA</sequence>
<evidence type="ECO:0000256" key="1">
    <source>
        <dbReference type="ARBA" id="ARBA00004429"/>
    </source>
</evidence>
<keyword evidence="12" id="KW-1185">Reference proteome</keyword>
<evidence type="ECO:0000256" key="5">
    <source>
        <dbReference type="ARBA" id="ARBA00022692"/>
    </source>
</evidence>
<evidence type="ECO:0000256" key="7">
    <source>
        <dbReference type="ARBA" id="ARBA00023136"/>
    </source>
</evidence>
<keyword evidence="6 9" id="KW-1133">Transmembrane helix</keyword>
<keyword evidence="4 9" id="KW-0997">Cell inner membrane</keyword>
<feature type="transmembrane region" description="Helical" evidence="9">
    <location>
        <begin position="128"/>
        <end position="149"/>
    </location>
</feature>
<comment type="subunit">
    <text evidence="9">The complex comprises the extracytoplasmic solute receptor protein and the two transmembrane proteins.</text>
</comment>
<evidence type="ECO:0000313" key="12">
    <source>
        <dbReference type="Proteomes" id="UP000250790"/>
    </source>
</evidence>
<evidence type="ECO:0000256" key="4">
    <source>
        <dbReference type="ARBA" id="ARBA00022519"/>
    </source>
</evidence>
<dbReference type="GO" id="GO:0015740">
    <property type="term" value="P:C4-dicarboxylate transport"/>
    <property type="evidence" value="ECO:0007669"/>
    <property type="project" value="TreeGrafter"/>
</dbReference>